<keyword evidence="4 5" id="KW-0472">Membrane</keyword>
<proteinExistence type="inferred from homology"/>
<keyword evidence="3 5" id="KW-1133">Transmembrane helix</keyword>
<feature type="transmembrane region" description="Helical" evidence="5">
    <location>
        <begin position="73"/>
        <end position="92"/>
    </location>
</feature>
<feature type="transmembrane region" description="Helical" evidence="5">
    <location>
        <begin position="40"/>
        <end position="61"/>
    </location>
</feature>
<comment type="caution">
    <text evidence="6">The sequence shown here is derived from an EMBL/GenBank/DDBJ whole genome shotgun (WGS) entry which is preliminary data.</text>
</comment>
<keyword evidence="7" id="KW-1185">Reference proteome</keyword>
<dbReference type="EMBL" id="JAYKXN010000006">
    <property type="protein sequence ID" value="KAK7280461.1"/>
    <property type="molecule type" value="Genomic_DNA"/>
</dbReference>
<feature type="transmembrane region" description="Helical" evidence="5">
    <location>
        <begin position="189"/>
        <end position="207"/>
    </location>
</feature>
<evidence type="ECO:0000256" key="2">
    <source>
        <dbReference type="ARBA" id="ARBA00022692"/>
    </source>
</evidence>
<evidence type="ECO:0000313" key="6">
    <source>
        <dbReference type="EMBL" id="KAK7280461.1"/>
    </source>
</evidence>
<evidence type="ECO:0000256" key="4">
    <source>
        <dbReference type="ARBA" id="ARBA00023136"/>
    </source>
</evidence>
<dbReference type="Proteomes" id="UP001359559">
    <property type="component" value="Unassembled WGS sequence"/>
</dbReference>
<reference evidence="6 7" key="1">
    <citation type="submission" date="2024-01" db="EMBL/GenBank/DDBJ databases">
        <title>The genomes of 5 underutilized Papilionoideae crops provide insights into root nodulation and disease resistance.</title>
        <authorList>
            <person name="Yuan L."/>
        </authorList>
    </citation>
    <scope>NUCLEOTIDE SEQUENCE [LARGE SCALE GENOMIC DNA]</scope>
    <source>
        <strain evidence="6">LY-2023</strain>
        <tissue evidence="6">Leaf</tissue>
    </source>
</reference>
<feature type="transmembrane region" description="Helical" evidence="5">
    <location>
        <begin position="219"/>
        <end position="241"/>
    </location>
</feature>
<sequence length="244" mass="27160">MGKGDIEAGYPHAHAHAQEGGLYPSMMESPELRWGFIRKVYIIVSIQLLFTAAFASLFIFFPPAREFARHNDLRLLLFLGAVIFTFVSLFALSKYYDQHPVNLILLGLYTLGMSVTVGIACAFVDAMIVMEAAFLTGAVTASLTGYTFWAVKRGSDFSFLGPFLFASIMVMMLFSIIQLLIPLGPTGRMIIAGVGALVMCGFIVYDTDDLIKRYSYDEYIWAAISIYGDIINLFMYLLTILNDL</sequence>
<protein>
    <submittedName>
        <fullName evidence="6">Uncharacterized protein</fullName>
    </submittedName>
</protein>
<name>A0AAN9FSV4_CLITE</name>
<dbReference type="Pfam" id="PF01027">
    <property type="entry name" value="Bax1-I"/>
    <property type="match status" value="1"/>
</dbReference>
<feature type="transmembrane region" description="Helical" evidence="5">
    <location>
        <begin position="104"/>
        <end position="126"/>
    </location>
</feature>
<evidence type="ECO:0000313" key="7">
    <source>
        <dbReference type="Proteomes" id="UP001359559"/>
    </source>
</evidence>
<evidence type="ECO:0000256" key="3">
    <source>
        <dbReference type="ARBA" id="ARBA00022989"/>
    </source>
</evidence>
<organism evidence="6 7">
    <name type="scientific">Clitoria ternatea</name>
    <name type="common">Butterfly pea</name>
    <dbReference type="NCBI Taxonomy" id="43366"/>
    <lineage>
        <taxon>Eukaryota</taxon>
        <taxon>Viridiplantae</taxon>
        <taxon>Streptophyta</taxon>
        <taxon>Embryophyta</taxon>
        <taxon>Tracheophyta</taxon>
        <taxon>Spermatophyta</taxon>
        <taxon>Magnoliopsida</taxon>
        <taxon>eudicotyledons</taxon>
        <taxon>Gunneridae</taxon>
        <taxon>Pentapetalae</taxon>
        <taxon>rosids</taxon>
        <taxon>fabids</taxon>
        <taxon>Fabales</taxon>
        <taxon>Fabaceae</taxon>
        <taxon>Papilionoideae</taxon>
        <taxon>50 kb inversion clade</taxon>
        <taxon>NPAAA clade</taxon>
        <taxon>indigoferoid/millettioid clade</taxon>
        <taxon>Phaseoleae</taxon>
        <taxon>Clitoria</taxon>
    </lineage>
</organism>
<gene>
    <name evidence="6" type="ORF">RJT34_25525</name>
</gene>
<dbReference type="InterPro" id="IPR006214">
    <property type="entry name" value="Bax_inhibitor_1-related"/>
</dbReference>
<evidence type="ECO:0000256" key="5">
    <source>
        <dbReference type="RuleBase" id="RU004379"/>
    </source>
</evidence>
<evidence type="ECO:0000256" key="1">
    <source>
        <dbReference type="ARBA" id="ARBA00004141"/>
    </source>
</evidence>
<accession>A0AAN9FSV4</accession>
<dbReference type="PANTHER" id="PTHR23291">
    <property type="entry name" value="BAX INHIBITOR-RELATED"/>
    <property type="match status" value="1"/>
</dbReference>
<comment type="similarity">
    <text evidence="5">Belongs to the BI1 family.</text>
</comment>
<dbReference type="GO" id="GO:0016020">
    <property type="term" value="C:membrane"/>
    <property type="evidence" value="ECO:0007669"/>
    <property type="project" value="UniProtKB-SubCell"/>
</dbReference>
<dbReference type="AlphaFoldDB" id="A0AAN9FSV4"/>
<comment type="subcellular location">
    <subcellularLocation>
        <location evidence="1">Membrane</location>
        <topology evidence="1">Multi-pass membrane protein</topology>
    </subcellularLocation>
</comment>
<feature type="transmembrane region" description="Helical" evidence="5">
    <location>
        <begin position="132"/>
        <end position="151"/>
    </location>
</feature>
<keyword evidence="2 5" id="KW-0812">Transmembrane</keyword>
<feature type="transmembrane region" description="Helical" evidence="5">
    <location>
        <begin position="163"/>
        <end position="183"/>
    </location>
</feature>
<dbReference type="PANTHER" id="PTHR23291:SF120">
    <property type="entry name" value="INHIBITOR OF APOPTOSIS-PROMOTING BAX1 PROTEIN"/>
    <property type="match status" value="1"/>
</dbReference>